<evidence type="ECO:0000313" key="2">
    <source>
        <dbReference type="Proteomes" id="UP000245283"/>
    </source>
</evidence>
<dbReference type="InterPro" id="IPR042271">
    <property type="entry name" value="Zinicin_2_N"/>
</dbReference>
<evidence type="ECO:0000313" key="1">
    <source>
        <dbReference type="EMBL" id="PWF25987.1"/>
    </source>
</evidence>
<organism evidence="1 2">
    <name type="scientific">Ancrocorticia populi</name>
    <dbReference type="NCBI Taxonomy" id="2175228"/>
    <lineage>
        <taxon>Bacteria</taxon>
        <taxon>Bacillati</taxon>
        <taxon>Actinomycetota</taxon>
        <taxon>Actinomycetes</taxon>
        <taxon>Actinomycetales</taxon>
        <taxon>Actinomycetaceae</taxon>
        <taxon>Ancrocorticia</taxon>
    </lineage>
</organism>
<evidence type="ECO:0008006" key="3">
    <source>
        <dbReference type="Google" id="ProtNLM"/>
    </source>
</evidence>
<gene>
    <name evidence="1" type="ORF">DD236_07740</name>
</gene>
<dbReference type="SUPFAM" id="SSF55486">
    <property type="entry name" value="Metalloproteases ('zincins'), catalytic domain"/>
    <property type="match status" value="1"/>
</dbReference>
<dbReference type="PANTHER" id="PTHR39420:SF1">
    <property type="entry name" value="HYDROLASE"/>
    <property type="match status" value="1"/>
</dbReference>
<dbReference type="EMBL" id="QETB01000004">
    <property type="protein sequence ID" value="PWF25987.1"/>
    <property type="molecule type" value="Genomic_DNA"/>
</dbReference>
<name>A0A2V1K720_9ACTO</name>
<dbReference type="Proteomes" id="UP000245283">
    <property type="component" value="Unassembled WGS sequence"/>
</dbReference>
<sequence>MMNLDSRLVGRISGGLAGRQPPATTDEALQAAKRLRESAERAPSIVAEVSGLDQASFTSQIPVRVVDRTRWAEAAAQSFNAIARAAQPATAANLSEPFQSTGLPMPTQPGTSFSEAATTLRERAQSGIESASDLATSAGMGAGLAVMASSVLGQYDPFTGTDGRLLLVAPNIVAFGRSYDLDQSDLALWVSVHELTHAAQFAQAPWIRDYVISRVRPVMNGTASDDFSLSEGPGGELTAIMSLLEGHAEYMMNNVSRRMIPSLTKLKRAMTERRASSNPLKTFVYKLTGMDLKMSQYSSGKSFVHGVIDEAGIEGLNRLWDDPLNAPSPAELASPLTWVHRVL</sequence>
<dbReference type="Gene3D" id="1.20.150.30">
    <property type="entry name" value="Zincin-like metallopeptidase, N-terminal domain"/>
    <property type="match status" value="1"/>
</dbReference>
<keyword evidence="2" id="KW-1185">Reference proteome</keyword>
<accession>A0A2V1K720</accession>
<dbReference type="InterPro" id="IPR018766">
    <property type="entry name" value="Zinicin_2"/>
</dbReference>
<proteinExistence type="predicted"/>
<dbReference type="RefSeq" id="WP_109093814.1">
    <property type="nucleotide sequence ID" value="NZ_QETB01000004.1"/>
</dbReference>
<dbReference type="Pfam" id="PF10103">
    <property type="entry name" value="Zincin_2"/>
    <property type="match status" value="2"/>
</dbReference>
<dbReference type="AlphaFoldDB" id="A0A2V1K720"/>
<dbReference type="PANTHER" id="PTHR39420">
    <property type="match status" value="1"/>
</dbReference>
<protein>
    <recommendedName>
        <fullName evidence="3">Hydrolase</fullName>
    </recommendedName>
</protein>
<comment type="caution">
    <text evidence="1">The sequence shown here is derived from an EMBL/GenBank/DDBJ whole genome shotgun (WGS) entry which is preliminary data.</text>
</comment>
<dbReference type="OrthoDB" id="142939at2"/>
<reference evidence="2" key="1">
    <citation type="submission" date="2018-05" db="EMBL/GenBank/DDBJ databases">
        <authorList>
            <person name="Li Y."/>
        </authorList>
    </citation>
    <scope>NUCLEOTIDE SEQUENCE [LARGE SCALE GENOMIC DNA]</scope>
    <source>
        <strain evidence="2">sk1b4</strain>
    </source>
</reference>